<proteinExistence type="predicted"/>
<sequence>MLEKCMVAHSDYYHPILAAEKSAAEVLMKGFIPSTVVRNLVEGKEDVEVNEEEAEMLFAFMEGGVCKDSFTAYVDCSETKLRRTRKIRQPS</sequence>
<protein>
    <recommendedName>
        <fullName evidence="1">GCK domain-containing protein</fullName>
    </recommendedName>
</protein>
<dbReference type="PANTHER" id="PTHR34357:SF2">
    <property type="entry name" value="F26F24.3-RELATED"/>
    <property type="match status" value="1"/>
</dbReference>
<comment type="caution">
    <text evidence="2">The sequence shown here is derived from an EMBL/GenBank/DDBJ whole genome shotgun (WGS) entry which is preliminary data.</text>
</comment>
<evidence type="ECO:0000313" key="3">
    <source>
        <dbReference type="Proteomes" id="UP001642260"/>
    </source>
</evidence>
<accession>A0ABC8M782</accession>
<dbReference type="Pfam" id="PF07802">
    <property type="entry name" value="GCK"/>
    <property type="match status" value="1"/>
</dbReference>
<keyword evidence="3" id="KW-1185">Reference proteome</keyword>
<evidence type="ECO:0000259" key="1">
    <source>
        <dbReference type="Pfam" id="PF07802"/>
    </source>
</evidence>
<evidence type="ECO:0000313" key="2">
    <source>
        <dbReference type="EMBL" id="CAH8391609.1"/>
    </source>
</evidence>
<dbReference type="PANTHER" id="PTHR34357">
    <property type="entry name" value="F7A19.14 PROTEIN-RELATED"/>
    <property type="match status" value="1"/>
</dbReference>
<gene>
    <name evidence="2" type="ORF">ERUC_LOCUS44092</name>
</gene>
<name>A0ABC8M782_ERUVS</name>
<dbReference type="AlphaFoldDB" id="A0ABC8M782"/>
<dbReference type="Proteomes" id="UP001642260">
    <property type="component" value="Unassembled WGS sequence"/>
</dbReference>
<organism evidence="2 3">
    <name type="scientific">Eruca vesicaria subsp. sativa</name>
    <name type="common">Garden rocket</name>
    <name type="synonym">Eruca sativa</name>
    <dbReference type="NCBI Taxonomy" id="29727"/>
    <lineage>
        <taxon>Eukaryota</taxon>
        <taxon>Viridiplantae</taxon>
        <taxon>Streptophyta</taxon>
        <taxon>Embryophyta</taxon>
        <taxon>Tracheophyta</taxon>
        <taxon>Spermatophyta</taxon>
        <taxon>Magnoliopsida</taxon>
        <taxon>eudicotyledons</taxon>
        <taxon>Gunneridae</taxon>
        <taxon>Pentapetalae</taxon>
        <taxon>rosids</taxon>
        <taxon>malvids</taxon>
        <taxon>Brassicales</taxon>
        <taxon>Brassicaceae</taxon>
        <taxon>Brassiceae</taxon>
        <taxon>Eruca</taxon>
    </lineage>
</organism>
<dbReference type="InterPro" id="IPR012891">
    <property type="entry name" value="GCK_dom"/>
</dbReference>
<dbReference type="EMBL" id="CAKOAT010952931">
    <property type="protein sequence ID" value="CAH8391609.1"/>
    <property type="molecule type" value="Genomic_DNA"/>
</dbReference>
<reference evidence="2 3" key="1">
    <citation type="submission" date="2022-03" db="EMBL/GenBank/DDBJ databases">
        <authorList>
            <person name="Macdonald S."/>
            <person name="Ahmed S."/>
            <person name="Newling K."/>
        </authorList>
    </citation>
    <scope>NUCLEOTIDE SEQUENCE [LARGE SCALE GENOMIC DNA]</scope>
</reference>
<feature type="domain" description="GCK" evidence="1">
    <location>
        <begin position="1"/>
        <end position="28"/>
    </location>
</feature>